<feature type="domain" description="PepSY" evidence="2">
    <location>
        <begin position="117"/>
        <end position="174"/>
    </location>
</feature>
<feature type="chain" id="PRO_5039149420" evidence="1">
    <location>
        <begin position="26"/>
        <end position="183"/>
    </location>
</feature>
<protein>
    <submittedName>
        <fullName evidence="3">PepSY domain-containing protein</fullName>
    </submittedName>
</protein>
<keyword evidence="1" id="KW-0732">Signal</keyword>
<feature type="signal peptide" evidence="1">
    <location>
        <begin position="1"/>
        <end position="25"/>
    </location>
</feature>
<dbReference type="RefSeq" id="WP_103048223.1">
    <property type="nucleotide sequence ID" value="NZ_CP061172.1"/>
</dbReference>
<proteinExistence type="predicted"/>
<evidence type="ECO:0000256" key="1">
    <source>
        <dbReference type="SAM" id="SignalP"/>
    </source>
</evidence>
<accession>A0A7H0YCN9</accession>
<evidence type="ECO:0000259" key="2">
    <source>
        <dbReference type="Pfam" id="PF03413"/>
    </source>
</evidence>
<sequence>MKKNYTLGIMAATVLLGVTVTGVSANAVWAAKPTGLIGATAAANIAKKAVGNNAQVEDVELERKNGKVYYEVDLQQGDKDWDIDVDAYTGKTIRSHSELDHDSNDESSLNKPNDITLTEKQAGQIALKHVPGSTLLSSKLDKEDGQFIYEVKVLTNEGTVELEIHASSGAIVDTDEDDDDNEY</sequence>
<dbReference type="Gene3D" id="3.10.450.40">
    <property type="match status" value="2"/>
</dbReference>
<evidence type="ECO:0000313" key="4">
    <source>
        <dbReference type="Proteomes" id="UP000516384"/>
    </source>
</evidence>
<gene>
    <name evidence="3" type="ORF">IAQ67_07385</name>
</gene>
<reference evidence="3 4" key="1">
    <citation type="submission" date="2020-09" db="EMBL/GenBank/DDBJ databases">
        <title>Characterization of Paenibacillus peoriae strain ZF390 with broad-spectrum antimicrobial activity as a potential biocontrol agent.</title>
        <authorList>
            <person name="Li L."/>
            <person name="Zhao Y."/>
            <person name="Li B."/>
            <person name="Xie X."/>
        </authorList>
    </citation>
    <scope>NUCLEOTIDE SEQUENCE [LARGE SCALE GENOMIC DNA]</scope>
    <source>
        <strain evidence="3 4">ZF390</strain>
    </source>
</reference>
<dbReference type="Pfam" id="PF03413">
    <property type="entry name" value="PepSY"/>
    <property type="match status" value="2"/>
</dbReference>
<evidence type="ECO:0000313" key="3">
    <source>
        <dbReference type="EMBL" id="QNR68847.1"/>
    </source>
</evidence>
<dbReference type="AlphaFoldDB" id="A0A7H0YCN9"/>
<dbReference type="Proteomes" id="UP000516384">
    <property type="component" value="Chromosome"/>
</dbReference>
<organism evidence="3 4">
    <name type="scientific">Paenibacillus peoriae</name>
    <dbReference type="NCBI Taxonomy" id="59893"/>
    <lineage>
        <taxon>Bacteria</taxon>
        <taxon>Bacillati</taxon>
        <taxon>Bacillota</taxon>
        <taxon>Bacilli</taxon>
        <taxon>Bacillales</taxon>
        <taxon>Paenibacillaceae</taxon>
        <taxon>Paenibacillus</taxon>
    </lineage>
</organism>
<dbReference type="InterPro" id="IPR025711">
    <property type="entry name" value="PepSY"/>
</dbReference>
<dbReference type="EMBL" id="CP061172">
    <property type="protein sequence ID" value="QNR68847.1"/>
    <property type="molecule type" value="Genomic_DNA"/>
</dbReference>
<name>A0A7H0YCN9_9BACL</name>
<feature type="domain" description="PepSY" evidence="2">
    <location>
        <begin position="39"/>
        <end position="95"/>
    </location>
</feature>